<keyword evidence="6" id="KW-0206">Cytoskeleton</keyword>
<evidence type="ECO:0000256" key="8">
    <source>
        <dbReference type="SAM" id="MobiDB-lite"/>
    </source>
</evidence>
<accession>A0A075AXL3</accession>
<dbReference type="EMBL" id="KE560899">
    <property type="protein sequence ID" value="EPZ34987.1"/>
    <property type="molecule type" value="Genomic_DNA"/>
</dbReference>
<proteinExistence type="inferred from homology"/>
<evidence type="ECO:0000256" key="3">
    <source>
        <dbReference type="ARBA" id="ARBA00022490"/>
    </source>
</evidence>
<evidence type="ECO:0000313" key="10">
    <source>
        <dbReference type="EMBL" id="EPZ34987.1"/>
    </source>
</evidence>
<dbReference type="InterPro" id="IPR007707">
    <property type="entry name" value="TACC_C"/>
</dbReference>
<dbReference type="Proteomes" id="UP000030755">
    <property type="component" value="Unassembled WGS sequence"/>
</dbReference>
<sequence>MIGEDQVDAVSPVKSDAKSFSSPKYSIDNIASTFSNFVSSLSLSTGPKDVENDNLNKSDSSEAAKEEYYSTPSSPLDDKEGPLNNNAIEPMLIPISPIREAVKEFDPLTMSNNASEACLLPTSVFATTGDIKRDQFADNFKKSFSLLDTSNDYTQPNAVFRYTEKDLQRAVSEERTKMEKENELMQLEISELQEKFEKSVAERTEMAAAVQGFERAFADLAEKSKRKEEEMNKRMEILKNDKTRLETEISTIKNSFRDLHNRYEDVKIITETYRKNEETLKENIKVLQNDVIASEERYETLKRHAETKIEEANKEIAKVRASYEMELALIRSKWSNSEITIKSLEETIATKTKENQELMKICDQLIQKMEN</sequence>
<reference evidence="10 11" key="1">
    <citation type="journal article" date="2013" name="Curr. Biol.">
        <title>Shared signatures of parasitism and phylogenomics unite Cryptomycota and microsporidia.</title>
        <authorList>
            <person name="James T.Y."/>
            <person name="Pelin A."/>
            <person name="Bonen L."/>
            <person name="Ahrendt S."/>
            <person name="Sain D."/>
            <person name="Corradi N."/>
            <person name="Stajich J.E."/>
        </authorList>
    </citation>
    <scope>NUCLEOTIDE SEQUENCE [LARGE SCALE GENOMIC DNA]</scope>
    <source>
        <strain evidence="10 11">CSF55</strain>
    </source>
</reference>
<dbReference type="InterPro" id="IPR039915">
    <property type="entry name" value="TACC"/>
</dbReference>
<comment type="similarity">
    <text evidence="2">Belongs to the TACC family.</text>
</comment>
<evidence type="ECO:0000256" key="4">
    <source>
        <dbReference type="ARBA" id="ARBA00022553"/>
    </source>
</evidence>
<evidence type="ECO:0000259" key="9">
    <source>
        <dbReference type="Pfam" id="PF05010"/>
    </source>
</evidence>
<dbReference type="OrthoDB" id="10255048at2759"/>
<keyword evidence="3" id="KW-0963">Cytoplasm</keyword>
<dbReference type="HOGENOM" id="CLU_746298_0_0_1"/>
<feature type="domain" description="Transforming acidic coiled-coil-containing protein C-terminal" evidence="9">
    <location>
        <begin position="162"/>
        <end position="366"/>
    </location>
</feature>
<name>A0A075AXL3_ROZAC</name>
<dbReference type="Pfam" id="PF05010">
    <property type="entry name" value="TACC_C"/>
    <property type="match status" value="1"/>
</dbReference>
<dbReference type="STRING" id="988480.A0A075AXL3"/>
<evidence type="ECO:0000256" key="1">
    <source>
        <dbReference type="ARBA" id="ARBA00004245"/>
    </source>
</evidence>
<dbReference type="PANTHER" id="PTHR13924">
    <property type="entry name" value="TRANSFORMING ACIDIC COILED-COIL CONTAINING PROTEIN 1/2"/>
    <property type="match status" value="1"/>
</dbReference>
<organism evidence="10 11">
    <name type="scientific">Rozella allomycis (strain CSF55)</name>
    <dbReference type="NCBI Taxonomy" id="988480"/>
    <lineage>
        <taxon>Eukaryota</taxon>
        <taxon>Fungi</taxon>
        <taxon>Fungi incertae sedis</taxon>
        <taxon>Cryptomycota</taxon>
        <taxon>Cryptomycota incertae sedis</taxon>
        <taxon>Rozella</taxon>
    </lineage>
</organism>
<feature type="region of interest" description="Disordered" evidence="8">
    <location>
        <begin position="44"/>
        <end position="81"/>
    </location>
</feature>
<evidence type="ECO:0000256" key="7">
    <source>
        <dbReference type="SAM" id="Coils"/>
    </source>
</evidence>
<evidence type="ECO:0000256" key="2">
    <source>
        <dbReference type="ARBA" id="ARBA00009423"/>
    </source>
</evidence>
<comment type="subcellular location">
    <subcellularLocation>
        <location evidence="1">Cytoplasm</location>
        <location evidence="1">Cytoskeleton</location>
    </subcellularLocation>
</comment>
<dbReference type="GO" id="GO:0005856">
    <property type="term" value="C:cytoskeleton"/>
    <property type="evidence" value="ECO:0007669"/>
    <property type="project" value="UniProtKB-SubCell"/>
</dbReference>
<keyword evidence="4" id="KW-0597">Phosphoprotein</keyword>
<evidence type="ECO:0000256" key="5">
    <source>
        <dbReference type="ARBA" id="ARBA00023054"/>
    </source>
</evidence>
<dbReference type="GO" id="GO:0005737">
    <property type="term" value="C:cytoplasm"/>
    <property type="evidence" value="ECO:0007669"/>
    <property type="project" value="TreeGrafter"/>
</dbReference>
<dbReference type="PANTHER" id="PTHR13924:SF10">
    <property type="entry name" value="TRANSFORMING ACIDIC COILED-COIL PROTEIN, ISOFORM K"/>
    <property type="match status" value="1"/>
</dbReference>
<evidence type="ECO:0000313" key="11">
    <source>
        <dbReference type="Proteomes" id="UP000030755"/>
    </source>
</evidence>
<feature type="compositionally biased region" description="Basic and acidic residues" evidence="8">
    <location>
        <begin position="48"/>
        <end position="68"/>
    </location>
</feature>
<keyword evidence="11" id="KW-1185">Reference proteome</keyword>
<feature type="region of interest" description="Disordered" evidence="8">
    <location>
        <begin position="1"/>
        <end position="23"/>
    </location>
</feature>
<dbReference type="Gene3D" id="1.20.5.1700">
    <property type="match status" value="1"/>
</dbReference>
<feature type="coiled-coil region" evidence="7">
    <location>
        <begin position="164"/>
        <end position="361"/>
    </location>
</feature>
<gene>
    <name evidence="10" type="ORF">O9G_005595</name>
</gene>
<dbReference type="AlphaFoldDB" id="A0A075AXL3"/>
<dbReference type="GO" id="GO:0007052">
    <property type="term" value="P:mitotic spindle organization"/>
    <property type="evidence" value="ECO:0007669"/>
    <property type="project" value="InterPro"/>
</dbReference>
<evidence type="ECO:0000256" key="6">
    <source>
        <dbReference type="ARBA" id="ARBA00023212"/>
    </source>
</evidence>
<protein>
    <submittedName>
        <fullName evidence="10">Transforming acidic coiled-coil domain-containing protein</fullName>
    </submittedName>
</protein>
<keyword evidence="5 7" id="KW-0175">Coiled coil</keyword>